<sequence length="9" mass="1198">TRVYMMIRE</sequence>
<name>E9CND1_9GAMM</name>
<feature type="non-terminal residue" evidence="1">
    <location>
        <position position="1"/>
    </location>
</feature>
<protein>
    <submittedName>
        <fullName evidence="1">Putative fused mannose-specific PTS enzymes: IIA component/IIB component</fullName>
    </submittedName>
</protein>
<dbReference type="EMBL" id="GL636119">
    <property type="protein sequence ID" value="EFW11965.1"/>
    <property type="molecule type" value="Genomic_DNA"/>
</dbReference>
<reference evidence="2" key="1">
    <citation type="journal article" date="2011" name="Genome Biol. Evol.">
        <title>Massive genomic decay in Serratia symbiotica, a recently evolved symbiont of aphids.</title>
        <authorList>
            <person name="Burke G.R."/>
            <person name="Moran N.A."/>
        </authorList>
    </citation>
    <scope>NUCLEOTIDE SEQUENCE [LARGE SCALE GENOMIC DNA]</scope>
    <source>
        <strain evidence="2">Tucson</strain>
    </source>
</reference>
<proteinExistence type="predicted"/>
<dbReference type="Proteomes" id="UP000013568">
    <property type="component" value="Unassembled WGS sequence"/>
</dbReference>
<dbReference type="HOGENOM" id="CLU_3438577_0_0_6"/>
<evidence type="ECO:0000313" key="2">
    <source>
        <dbReference type="Proteomes" id="UP000013568"/>
    </source>
</evidence>
<keyword evidence="2" id="KW-1185">Reference proteome</keyword>
<accession>E9CND1</accession>
<gene>
    <name evidence="1" type="primary">manX</name>
    <name evidence="1" type="ORF">SSYM_1919</name>
</gene>
<organism evidence="1 2">
    <name type="scientific">Serratia symbiotica str. Tucson</name>
    <dbReference type="NCBI Taxonomy" id="914128"/>
    <lineage>
        <taxon>Bacteria</taxon>
        <taxon>Pseudomonadati</taxon>
        <taxon>Pseudomonadota</taxon>
        <taxon>Gammaproteobacteria</taxon>
        <taxon>Enterobacterales</taxon>
        <taxon>Yersiniaceae</taxon>
        <taxon>Serratia</taxon>
        <taxon>Serratia symbiotica</taxon>
    </lineage>
</organism>
<evidence type="ECO:0000313" key="1">
    <source>
        <dbReference type="EMBL" id="EFW11965.1"/>
    </source>
</evidence>